<dbReference type="PANTHER" id="PTHR11562:SF17">
    <property type="entry name" value="RE54080P-RELATED"/>
    <property type="match status" value="1"/>
</dbReference>
<feature type="compositionally biased region" description="Low complexity" evidence="6">
    <location>
        <begin position="402"/>
        <end position="415"/>
    </location>
</feature>
<dbReference type="Gene3D" id="1.20.1510.10">
    <property type="entry name" value="Cation efflux protein transmembrane domain"/>
    <property type="match status" value="1"/>
</dbReference>
<proteinExistence type="predicted"/>
<keyword evidence="2 7" id="KW-0812">Transmembrane</keyword>
<keyword evidence="3" id="KW-0862">Zinc</keyword>
<evidence type="ECO:0000256" key="1">
    <source>
        <dbReference type="ARBA" id="ARBA00004141"/>
    </source>
</evidence>
<evidence type="ECO:0000256" key="5">
    <source>
        <dbReference type="ARBA" id="ARBA00023136"/>
    </source>
</evidence>
<organism evidence="9 10">
    <name type="scientific">Diacronema lutheri</name>
    <name type="common">Unicellular marine alga</name>
    <name type="synonym">Monochrysis lutheri</name>
    <dbReference type="NCBI Taxonomy" id="2081491"/>
    <lineage>
        <taxon>Eukaryota</taxon>
        <taxon>Haptista</taxon>
        <taxon>Haptophyta</taxon>
        <taxon>Pavlovophyceae</taxon>
        <taxon>Pavlovales</taxon>
        <taxon>Pavlovaceae</taxon>
        <taxon>Diacronema</taxon>
    </lineage>
</organism>
<keyword evidence="5 7" id="KW-0472">Membrane</keyword>
<dbReference type="PANTHER" id="PTHR11562">
    <property type="entry name" value="CATION EFFLUX PROTEIN/ ZINC TRANSPORTER"/>
    <property type="match status" value="1"/>
</dbReference>
<keyword evidence="3" id="KW-0864">Zinc transport</keyword>
<comment type="subcellular location">
    <subcellularLocation>
        <location evidence="1">Membrane</location>
        <topology evidence="1">Multi-pass membrane protein</topology>
    </subcellularLocation>
</comment>
<dbReference type="InterPro" id="IPR058533">
    <property type="entry name" value="Cation_efflux_TM"/>
</dbReference>
<evidence type="ECO:0000313" key="10">
    <source>
        <dbReference type="Proteomes" id="UP000751190"/>
    </source>
</evidence>
<feature type="transmembrane region" description="Helical" evidence="7">
    <location>
        <begin position="161"/>
        <end position="182"/>
    </location>
</feature>
<dbReference type="InterPro" id="IPR050681">
    <property type="entry name" value="CDF/SLC30A"/>
</dbReference>
<accession>A0A8J5XJN1</accession>
<dbReference type="SUPFAM" id="SSF161111">
    <property type="entry name" value="Cation efflux protein transmembrane domain-like"/>
    <property type="match status" value="1"/>
</dbReference>
<feature type="region of interest" description="Disordered" evidence="6">
    <location>
        <begin position="193"/>
        <end position="259"/>
    </location>
</feature>
<comment type="caution">
    <text evidence="9">The sequence shown here is derived from an EMBL/GenBank/DDBJ whole genome shotgun (WGS) entry which is preliminary data.</text>
</comment>
<gene>
    <name evidence="9" type="ORF">KFE25_009978</name>
</gene>
<keyword evidence="4 7" id="KW-1133">Transmembrane helix</keyword>
<feature type="region of interest" description="Disordered" evidence="6">
    <location>
        <begin position="400"/>
        <end position="434"/>
    </location>
</feature>
<feature type="transmembrane region" description="Helical" evidence="7">
    <location>
        <begin position="105"/>
        <end position="131"/>
    </location>
</feature>
<keyword evidence="10" id="KW-1185">Reference proteome</keyword>
<evidence type="ECO:0000256" key="6">
    <source>
        <dbReference type="SAM" id="MobiDB-lite"/>
    </source>
</evidence>
<feature type="domain" description="Cation efflux protein transmembrane" evidence="8">
    <location>
        <begin position="49"/>
        <end position="353"/>
    </location>
</feature>
<dbReference type="EMBL" id="JAGTXO010000012">
    <property type="protein sequence ID" value="KAG8464610.1"/>
    <property type="molecule type" value="Genomic_DNA"/>
</dbReference>
<dbReference type="GO" id="GO:0005385">
    <property type="term" value="F:zinc ion transmembrane transporter activity"/>
    <property type="evidence" value="ECO:0007669"/>
    <property type="project" value="TreeGrafter"/>
</dbReference>
<dbReference type="Pfam" id="PF01545">
    <property type="entry name" value="Cation_efflux"/>
    <property type="match status" value="1"/>
</dbReference>
<evidence type="ECO:0000256" key="3">
    <source>
        <dbReference type="ARBA" id="ARBA00022906"/>
    </source>
</evidence>
<reference evidence="9" key="1">
    <citation type="submission" date="2021-05" db="EMBL/GenBank/DDBJ databases">
        <title>The genome of the haptophyte Pavlova lutheri (Diacronema luteri, Pavlovales) - a model for lipid biosynthesis in eukaryotic algae.</title>
        <authorList>
            <person name="Hulatt C.J."/>
            <person name="Posewitz M.C."/>
        </authorList>
    </citation>
    <scope>NUCLEOTIDE SEQUENCE</scope>
    <source>
        <strain evidence="9">NIVA-4/92</strain>
    </source>
</reference>
<name>A0A8J5XJN1_DIALT</name>
<evidence type="ECO:0000259" key="8">
    <source>
        <dbReference type="Pfam" id="PF01545"/>
    </source>
</evidence>
<dbReference type="AlphaFoldDB" id="A0A8J5XJN1"/>
<dbReference type="Proteomes" id="UP000751190">
    <property type="component" value="Unassembled WGS sequence"/>
</dbReference>
<keyword evidence="3" id="KW-0406">Ion transport</keyword>
<protein>
    <recommendedName>
        <fullName evidence="8">Cation efflux protein transmembrane domain-containing protein</fullName>
    </recommendedName>
</protein>
<feature type="compositionally biased region" description="Basic and acidic residues" evidence="6">
    <location>
        <begin position="208"/>
        <end position="220"/>
    </location>
</feature>
<keyword evidence="3" id="KW-0813">Transport</keyword>
<dbReference type="OrthoDB" id="196491at2759"/>
<evidence type="ECO:0000313" key="9">
    <source>
        <dbReference type="EMBL" id="KAG8464610.1"/>
    </source>
</evidence>
<sequence>MRPERAEGAALVLRAEAWRDARQGLELALETGRRSRRLHVSLNAQVLAATLALNSTITSAQFVGAWHANSLALLIDCSSMLVDVISYAAALWAECSPGAKQRNEMIVSALSMLALWGVTLPAIVGALAVLAESERRQQLALQGITVLAGDEDDRMDVVNPWIILGFALAGIMCDAIALTCFCRRHRRMPRARPAAAAATKLRGLASEQQRRFSARGDPRRNATLKHARGKDDHAAALMAPGGASDEDEQPASPSAAVGADARGAAGAAGVASSGRGAVRSTDAPADVAEDDERDMINMRSALAHVVADSCRSVSTATAATLIIVLELEPKRTDAICSLVVAAVVISASVDVCKLWWRLACRDLRESFRVRRRRHADRTPASIAALLPSASAFGGEVGMHELSPSTSRGARSSAARLDPHARLDADSSSPARPRAVWHDARPLIHDAEAEAGQFRRC</sequence>
<evidence type="ECO:0000256" key="4">
    <source>
        <dbReference type="ARBA" id="ARBA00022989"/>
    </source>
</evidence>
<dbReference type="GO" id="GO:0005886">
    <property type="term" value="C:plasma membrane"/>
    <property type="evidence" value="ECO:0007669"/>
    <property type="project" value="TreeGrafter"/>
</dbReference>
<dbReference type="InterPro" id="IPR027469">
    <property type="entry name" value="Cation_efflux_TMD_sf"/>
</dbReference>
<evidence type="ECO:0000256" key="7">
    <source>
        <dbReference type="SAM" id="Phobius"/>
    </source>
</evidence>
<evidence type="ECO:0000256" key="2">
    <source>
        <dbReference type="ARBA" id="ARBA00022692"/>
    </source>
</evidence>